<organism evidence="2 3">
    <name type="scientific">Paenibacillus alba</name>
    <dbReference type="NCBI Taxonomy" id="1197127"/>
    <lineage>
        <taxon>Bacteria</taxon>
        <taxon>Bacillati</taxon>
        <taxon>Bacillota</taxon>
        <taxon>Bacilli</taxon>
        <taxon>Bacillales</taxon>
        <taxon>Paenibacillaceae</taxon>
        <taxon>Paenibacillus</taxon>
    </lineage>
</organism>
<dbReference type="EMBL" id="JARLKY010000134">
    <property type="protein sequence ID" value="MEC0232555.1"/>
    <property type="molecule type" value="Genomic_DNA"/>
</dbReference>
<reference evidence="2 3" key="1">
    <citation type="submission" date="2023-03" db="EMBL/GenBank/DDBJ databases">
        <title>Bacillus Genome Sequencing.</title>
        <authorList>
            <person name="Dunlap C."/>
        </authorList>
    </citation>
    <scope>NUCLEOTIDE SEQUENCE [LARGE SCALE GENOMIC DNA]</scope>
    <source>
        <strain evidence="2 3">BD-533</strain>
    </source>
</reference>
<accession>A0ABU6GFU2</accession>
<keyword evidence="1" id="KW-0472">Membrane</keyword>
<feature type="transmembrane region" description="Helical" evidence="1">
    <location>
        <begin position="7"/>
        <end position="24"/>
    </location>
</feature>
<feature type="transmembrane region" description="Helical" evidence="1">
    <location>
        <begin position="71"/>
        <end position="87"/>
    </location>
</feature>
<evidence type="ECO:0000313" key="2">
    <source>
        <dbReference type="EMBL" id="MEC0232555.1"/>
    </source>
</evidence>
<sequence length="89" mass="9666">MLQQISDYVFMGSLGLLVLSLMLFSPGSGGRSNYINTWNATGAVTDLQRNHDHTKMAAAQHKGLVGLLKSYLFWIPVAGMIASVILSKI</sequence>
<keyword evidence="1" id="KW-0812">Transmembrane</keyword>
<gene>
    <name evidence="2" type="ORF">P4I72_36185</name>
</gene>
<evidence type="ECO:0000313" key="3">
    <source>
        <dbReference type="Proteomes" id="UP001338137"/>
    </source>
</evidence>
<keyword evidence="3" id="KW-1185">Reference proteome</keyword>
<keyword evidence="1" id="KW-1133">Transmembrane helix</keyword>
<name>A0ABU6GFU2_9BACL</name>
<protein>
    <submittedName>
        <fullName evidence="2">Uncharacterized protein</fullName>
    </submittedName>
</protein>
<comment type="caution">
    <text evidence="2">The sequence shown here is derived from an EMBL/GenBank/DDBJ whole genome shotgun (WGS) entry which is preliminary data.</text>
</comment>
<evidence type="ECO:0000256" key="1">
    <source>
        <dbReference type="SAM" id="Phobius"/>
    </source>
</evidence>
<dbReference type="Proteomes" id="UP001338137">
    <property type="component" value="Unassembled WGS sequence"/>
</dbReference>
<dbReference type="RefSeq" id="WP_326076756.1">
    <property type="nucleotide sequence ID" value="NZ_JARLKY010000134.1"/>
</dbReference>
<proteinExistence type="predicted"/>